<dbReference type="Pfam" id="PF00319">
    <property type="entry name" value="SRF-TF"/>
    <property type="match status" value="1"/>
</dbReference>
<dbReference type="SUPFAM" id="SSF55455">
    <property type="entry name" value="SRF-like"/>
    <property type="match status" value="1"/>
</dbReference>
<name>A0A251QYK7_PRUPE</name>
<evidence type="ECO:0000256" key="5">
    <source>
        <dbReference type="ARBA" id="ARBA00023242"/>
    </source>
</evidence>
<feature type="region of interest" description="Disordered" evidence="6">
    <location>
        <begin position="158"/>
        <end position="178"/>
    </location>
</feature>
<dbReference type="GO" id="GO:0000978">
    <property type="term" value="F:RNA polymerase II cis-regulatory region sequence-specific DNA binding"/>
    <property type="evidence" value="ECO:0000318"/>
    <property type="project" value="GO_Central"/>
</dbReference>
<dbReference type="Gene3D" id="3.40.1810.10">
    <property type="entry name" value="Transcription factor, MADS-box"/>
    <property type="match status" value="1"/>
</dbReference>
<dbReference type="InterPro" id="IPR002100">
    <property type="entry name" value="TF_MADSbox"/>
</dbReference>
<proteinExistence type="predicted"/>
<comment type="subcellular location">
    <subcellularLocation>
        <location evidence="1">Nucleus</location>
    </subcellularLocation>
</comment>
<feature type="region of interest" description="Disordered" evidence="6">
    <location>
        <begin position="321"/>
        <end position="341"/>
    </location>
</feature>
<dbReference type="CDD" id="cd00266">
    <property type="entry name" value="MADS_SRF_like"/>
    <property type="match status" value="1"/>
</dbReference>
<dbReference type="InterPro" id="IPR033897">
    <property type="entry name" value="SRF-like_MADS-box"/>
</dbReference>
<dbReference type="PANTHER" id="PTHR11945">
    <property type="entry name" value="MADS BOX PROTEIN"/>
    <property type="match status" value="1"/>
</dbReference>
<keyword evidence="4" id="KW-0804">Transcription</keyword>
<keyword evidence="2" id="KW-0805">Transcription regulation</keyword>
<evidence type="ECO:0000256" key="6">
    <source>
        <dbReference type="SAM" id="MobiDB-lite"/>
    </source>
</evidence>
<evidence type="ECO:0000256" key="2">
    <source>
        <dbReference type="ARBA" id="ARBA00023015"/>
    </source>
</evidence>
<gene>
    <name evidence="8" type="ORF">PRUPE_1G168900</name>
</gene>
<dbReference type="Gramene" id="ONI28919">
    <property type="protein sequence ID" value="ONI28919"/>
    <property type="gene ID" value="PRUPE_1G168900"/>
</dbReference>
<dbReference type="OrthoDB" id="1151435at2759"/>
<dbReference type="eggNOG" id="KOG0014">
    <property type="taxonomic scope" value="Eukaryota"/>
</dbReference>
<keyword evidence="9" id="KW-1185">Reference proteome</keyword>
<reference evidence="8 9" key="1">
    <citation type="journal article" date="2013" name="Nat. Genet.">
        <title>The high-quality draft genome of peach (Prunus persica) identifies unique patterns of genetic diversity, domestication and genome evolution.</title>
        <authorList>
            <consortium name="International Peach Genome Initiative"/>
            <person name="Verde I."/>
            <person name="Abbott A.G."/>
            <person name="Scalabrin S."/>
            <person name="Jung S."/>
            <person name="Shu S."/>
            <person name="Marroni F."/>
            <person name="Zhebentyayeva T."/>
            <person name="Dettori M.T."/>
            <person name="Grimwood J."/>
            <person name="Cattonaro F."/>
            <person name="Zuccolo A."/>
            <person name="Rossini L."/>
            <person name="Jenkins J."/>
            <person name="Vendramin E."/>
            <person name="Meisel L.A."/>
            <person name="Decroocq V."/>
            <person name="Sosinski B."/>
            <person name="Prochnik S."/>
            <person name="Mitros T."/>
            <person name="Policriti A."/>
            <person name="Cipriani G."/>
            <person name="Dondini L."/>
            <person name="Ficklin S."/>
            <person name="Goodstein D.M."/>
            <person name="Xuan P."/>
            <person name="Del Fabbro C."/>
            <person name="Aramini V."/>
            <person name="Copetti D."/>
            <person name="Gonzalez S."/>
            <person name="Horner D.S."/>
            <person name="Falchi R."/>
            <person name="Lucas S."/>
            <person name="Mica E."/>
            <person name="Maldonado J."/>
            <person name="Lazzari B."/>
            <person name="Bielenberg D."/>
            <person name="Pirona R."/>
            <person name="Miculan M."/>
            <person name="Barakat A."/>
            <person name="Testolin R."/>
            <person name="Stella A."/>
            <person name="Tartarini S."/>
            <person name="Tonutti P."/>
            <person name="Arus P."/>
            <person name="Orellana A."/>
            <person name="Wells C."/>
            <person name="Main D."/>
            <person name="Vizzotto G."/>
            <person name="Silva H."/>
            <person name="Salamini F."/>
            <person name="Schmutz J."/>
            <person name="Morgante M."/>
            <person name="Rokhsar D.S."/>
        </authorList>
    </citation>
    <scope>NUCLEOTIDE SEQUENCE [LARGE SCALE GENOMIC DNA]</scope>
    <source>
        <strain evidence="9">cv. Nemared</strain>
    </source>
</reference>
<dbReference type="PANTHER" id="PTHR11945:SF521">
    <property type="entry name" value="AGAMOUS-LIKE 48-RELATED"/>
    <property type="match status" value="1"/>
</dbReference>
<dbReference type="Proteomes" id="UP000006882">
    <property type="component" value="Chromosome G1"/>
</dbReference>
<dbReference type="GO" id="GO:0045944">
    <property type="term" value="P:positive regulation of transcription by RNA polymerase II"/>
    <property type="evidence" value="ECO:0007669"/>
    <property type="project" value="InterPro"/>
</dbReference>
<dbReference type="SMART" id="SM00432">
    <property type="entry name" value="MADS"/>
    <property type="match status" value="1"/>
</dbReference>
<dbReference type="STRING" id="3760.A0A251QYK7"/>
<evidence type="ECO:0000256" key="4">
    <source>
        <dbReference type="ARBA" id="ARBA00023163"/>
    </source>
</evidence>
<accession>A0A251QYK7</accession>
<dbReference type="GO" id="GO:0006357">
    <property type="term" value="P:regulation of transcription by RNA polymerase II"/>
    <property type="evidence" value="ECO:0000318"/>
    <property type="project" value="GO_Central"/>
</dbReference>
<dbReference type="AlphaFoldDB" id="A0A251QYK7"/>
<dbReference type="PROSITE" id="PS50066">
    <property type="entry name" value="MADS_BOX_2"/>
    <property type="match status" value="1"/>
</dbReference>
<dbReference type="InterPro" id="IPR036879">
    <property type="entry name" value="TF_MADSbox_sf"/>
</dbReference>
<dbReference type="EMBL" id="CM007651">
    <property type="protein sequence ID" value="ONI28919.1"/>
    <property type="molecule type" value="Genomic_DNA"/>
</dbReference>
<dbReference type="GO" id="GO:0046983">
    <property type="term" value="F:protein dimerization activity"/>
    <property type="evidence" value="ECO:0007669"/>
    <property type="project" value="InterPro"/>
</dbReference>
<evidence type="ECO:0000256" key="3">
    <source>
        <dbReference type="ARBA" id="ARBA00023125"/>
    </source>
</evidence>
<dbReference type="GO" id="GO:0000981">
    <property type="term" value="F:DNA-binding transcription factor activity, RNA polymerase II-specific"/>
    <property type="evidence" value="ECO:0000318"/>
    <property type="project" value="GO_Central"/>
</dbReference>
<evidence type="ECO:0000256" key="1">
    <source>
        <dbReference type="ARBA" id="ARBA00004123"/>
    </source>
</evidence>
<dbReference type="GO" id="GO:0005634">
    <property type="term" value="C:nucleus"/>
    <property type="evidence" value="ECO:0007669"/>
    <property type="project" value="UniProtKB-SubCell"/>
</dbReference>
<evidence type="ECO:0000313" key="8">
    <source>
        <dbReference type="EMBL" id="ONI28919.1"/>
    </source>
</evidence>
<evidence type="ECO:0000259" key="7">
    <source>
        <dbReference type="PROSITE" id="PS50066"/>
    </source>
</evidence>
<evidence type="ECO:0000313" key="9">
    <source>
        <dbReference type="Proteomes" id="UP000006882"/>
    </source>
</evidence>
<sequence>MARNKVKLAWIVNDAARKSSFRMRKACLLKKMSEINTLCDVSAFIIVYGPDSDEPTVWPDRPLVEQLVARFQSIPELERWKKMMSQETYLKDRVAKMQEQIKKIFKKNNELNTNEILYQSIQKGKSLLAFEDNDLTDLVLSLEDRMKEIQKRIDYFEKPNPSHPVRIPPEESGDQSENMSQIEGDFTESLLWYEDLGKQIGNTNGPTNSVRSDRGVPSTAYFGSLTHENEMGLLNWNFGGSNYDGSDLGLAMQIDNSEGQGNAGSDMGMSMVNYGGITSGIEMGFGMFPYNWNNVAGSTEDNGLATGGSMADKGSAGSRIDFPPRFLGGNKDGSDSGLPPGLFGGSIAGSVGLPYDVSKSGQNLFSSP</sequence>
<organism evidence="8 9">
    <name type="scientific">Prunus persica</name>
    <name type="common">Peach</name>
    <name type="synonym">Amygdalus persica</name>
    <dbReference type="NCBI Taxonomy" id="3760"/>
    <lineage>
        <taxon>Eukaryota</taxon>
        <taxon>Viridiplantae</taxon>
        <taxon>Streptophyta</taxon>
        <taxon>Embryophyta</taxon>
        <taxon>Tracheophyta</taxon>
        <taxon>Spermatophyta</taxon>
        <taxon>Magnoliopsida</taxon>
        <taxon>eudicotyledons</taxon>
        <taxon>Gunneridae</taxon>
        <taxon>Pentapetalae</taxon>
        <taxon>rosids</taxon>
        <taxon>fabids</taxon>
        <taxon>Rosales</taxon>
        <taxon>Rosaceae</taxon>
        <taxon>Amygdaloideae</taxon>
        <taxon>Amygdaleae</taxon>
        <taxon>Prunus</taxon>
    </lineage>
</organism>
<feature type="domain" description="MADS-box" evidence="7">
    <location>
        <begin position="1"/>
        <end position="49"/>
    </location>
</feature>
<keyword evidence="5" id="KW-0539">Nucleus</keyword>
<keyword evidence="3" id="KW-0238">DNA-binding</keyword>
<protein>
    <recommendedName>
        <fullName evidence="7">MADS-box domain-containing protein</fullName>
    </recommendedName>
</protein>